<accession>A0AAV3XTQ5</accession>
<comment type="caution">
    <text evidence="2">The sequence shown here is derived from an EMBL/GenBank/DDBJ whole genome shotgun (WGS) entry which is preliminary data.</text>
</comment>
<name>A0AAV3XTQ5_9GAST</name>
<keyword evidence="1" id="KW-0732">Signal</keyword>
<dbReference type="Proteomes" id="UP000735302">
    <property type="component" value="Unassembled WGS sequence"/>
</dbReference>
<gene>
    <name evidence="2" type="ORF">PoB_000072600</name>
</gene>
<evidence type="ECO:0000256" key="1">
    <source>
        <dbReference type="SAM" id="SignalP"/>
    </source>
</evidence>
<keyword evidence="3" id="KW-1185">Reference proteome</keyword>
<organism evidence="2 3">
    <name type="scientific">Plakobranchus ocellatus</name>
    <dbReference type="NCBI Taxonomy" id="259542"/>
    <lineage>
        <taxon>Eukaryota</taxon>
        <taxon>Metazoa</taxon>
        <taxon>Spiralia</taxon>
        <taxon>Lophotrochozoa</taxon>
        <taxon>Mollusca</taxon>
        <taxon>Gastropoda</taxon>
        <taxon>Heterobranchia</taxon>
        <taxon>Euthyneura</taxon>
        <taxon>Panpulmonata</taxon>
        <taxon>Sacoglossa</taxon>
        <taxon>Placobranchoidea</taxon>
        <taxon>Plakobranchidae</taxon>
        <taxon>Plakobranchus</taxon>
    </lineage>
</organism>
<evidence type="ECO:0000313" key="2">
    <source>
        <dbReference type="EMBL" id="GFN74220.1"/>
    </source>
</evidence>
<reference evidence="2 3" key="1">
    <citation type="journal article" date="2021" name="Elife">
        <title>Chloroplast acquisition without the gene transfer in kleptoplastic sea slugs, Plakobranchus ocellatus.</title>
        <authorList>
            <person name="Maeda T."/>
            <person name="Takahashi S."/>
            <person name="Yoshida T."/>
            <person name="Shimamura S."/>
            <person name="Takaki Y."/>
            <person name="Nagai Y."/>
            <person name="Toyoda A."/>
            <person name="Suzuki Y."/>
            <person name="Arimoto A."/>
            <person name="Ishii H."/>
            <person name="Satoh N."/>
            <person name="Nishiyama T."/>
            <person name="Hasebe M."/>
            <person name="Maruyama T."/>
            <person name="Minagawa J."/>
            <person name="Obokata J."/>
            <person name="Shigenobu S."/>
        </authorList>
    </citation>
    <scope>NUCLEOTIDE SEQUENCE [LARGE SCALE GENOMIC DNA]</scope>
</reference>
<dbReference type="EMBL" id="BLXT01000056">
    <property type="protein sequence ID" value="GFN74220.1"/>
    <property type="molecule type" value="Genomic_DNA"/>
</dbReference>
<protein>
    <submittedName>
        <fullName evidence="2">Uncharacterized protein</fullName>
    </submittedName>
</protein>
<sequence>MERMWNLRTEFRLKMTWLMFNISVVGDSAADDVPRGESAVVDVPDGENAVVSLMERVPLLMSLMERMLVLIVRCLWRDGGCKRVFVNWMIDWLGCDF</sequence>
<dbReference type="AlphaFoldDB" id="A0AAV3XTQ5"/>
<feature type="chain" id="PRO_5043842372" evidence="1">
    <location>
        <begin position="31"/>
        <end position="97"/>
    </location>
</feature>
<proteinExistence type="predicted"/>
<evidence type="ECO:0000313" key="3">
    <source>
        <dbReference type="Proteomes" id="UP000735302"/>
    </source>
</evidence>
<feature type="signal peptide" evidence="1">
    <location>
        <begin position="1"/>
        <end position="30"/>
    </location>
</feature>